<feature type="compositionally biased region" description="Basic and acidic residues" evidence="1">
    <location>
        <begin position="36"/>
        <end position="46"/>
    </location>
</feature>
<dbReference type="Proteomes" id="UP000243876">
    <property type="component" value="Unassembled WGS sequence"/>
</dbReference>
<evidence type="ECO:0000313" key="3">
    <source>
        <dbReference type="EMBL" id="CEQ40691.1"/>
    </source>
</evidence>
<dbReference type="PANTHER" id="PTHR15327">
    <property type="entry name" value="MICROFIBRIL-ASSOCIATED PROTEIN"/>
    <property type="match status" value="1"/>
</dbReference>
<feature type="region of interest" description="Disordered" evidence="1">
    <location>
        <begin position="1"/>
        <end position="54"/>
    </location>
</feature>
<dbReference type="EMBL" id="CENE01000008">
    <property type="protein sequence ID" value="CEQ40691.1"/>
    <property type="molecule type" value="Genomic_DNA"/>
</dbReference>
<evidence type="ECO:0000256" key="1">
    <source>
        <dbReference type="SAM" id="MobiDB-lite"/>
    </source>
</evidence>
<feature type="compositionally biased region" description="Acidic residues" evidence="1">
    <location>
        <begin position="241"/>
        <end position="253"/>
    </location>
</feature>
<feature type="region of interest" description="Disordered" evidence="1">
    <location>
        <begin position="93"/>
        <end position="137"/>
    </location>
</feature>
<feature type="compositionally biased region" description="Basic and acidic residues" evidence="1">
    <location>
        <begin position="490"/>
        <end position="513"/>
    </location>
</feature>
<feature type="domain" description="Micro-fibrillar-associated protein 1 C-terminal" evidence="2">
    <location>
        <begin position="170"/>
        <end position="376"/>
    </location>
</feature>
<evidence type="ECO:0000259" key="2">
    <source>
        <dbReference type="Pfam" id="PF06991"/>
    </source>
</evidence>
<dbReference type="AlphaFoldDB" id="A0A0D6ELC6"/>
<dbReference type="InterPro" id="IPR009730">
    <property type="entry name" value="MFAP1_C"/>
</dbReference>
<organism evidence="3 4">
    <name type="scientific">Sporidiobolus salmonicolor</name>
    <name type="common">Yeast-like fungus</name>
    <name type="synonym">Sporobolomyces salmonicolor</name>
    <dbReference type="NCBI Taxonomy" id="5005"/>
    <lineage>
        <taxon>Eukaryota</taxon>
        <taxon>Fungi</taxon>
        <taxon>Dikarya</taxon>
        <taxon>Basidiomycota</taxon>
        <taxon>Pucciniomycotina</taxon>
        <taxon>Microbotryomycetes</taxon>
        <taxon>Sporidiobolales</taxon>
        <taxon>Sporidiobolaceae</taxon>
        <taxon>Sporobolomyces</taxon>
    </lineage>
</organism>
<proteinExistence type="predicted"/>
<feature type="compositionally biased region" description="Basic and acidic residues" evidence="1">
    <location>
        <begin position="93"/>
        <end position="103"/>
    </location>
</feature>
<feature type="compositionally biased region" description="Low complexity" evidence="1">
    <location>
        <begin position="427"/>
        <end position="448"/>
    </location>
</feature>
<feature type="compositionally biased region" description="Basic and acidic residues" evidence="1">
    <location>
        <begin position="522"/>
        <end position="553"/>
    </location>
</feature>
<sequence length="600" mass="66332">MPPKLTNPLRPVARYRKGKAPVNAQVASDSDEESDDQHHELEDDRAPLQGDEDLQEFATAAQRKQPAGASAGGRINVALREVEVDQAGKVRVGGRDEVGRTEMESSEGEYETESEDEAPKAIPKPVFNKPTAPAEEDEVRLFPSRSLSTSLVLTVLFLSQGSSEYETDSSEEPLAPIYKPVFVSKRNRDTIAEREKELDPSVVEERRQAEIEKQKEQSKNLVAESIVRELAEKEAPALQPEVDDTDGLDPEGEFEEWKLRELQRLKRDREARYALEKVREEVEARRAMPEALRLKEDLERAKKSREEKKKGSQVFLQKYHHKGAFHQDLEILKKHDYTAPTEAQNVDVSALPAVMQKRNFGKAHQTKYTHLADQDTSRQSGGWGAPTRPMGGPGGNTAGGEGCFVCGGPHLKRDCPQLANPALAGPSGANSAAFASTSTSRDSGWGARRPPPRGGEDRHAAGPPSRGGDDDRSARAGRRGGPGLGYGGGGRRDDGDPSGRDAGRDRGGGGGDRRRSRSPLPRHRDREGADDDRVRRSGAGYDDRDRRYGERERRRSRSRSWSRDRGGGGRGGHGTERDREGGRERGGDRDDDREKRRRVD</sequence>
<reference evidence="4" key="1">
    <citation type="submission" date="2015-02" db="EMBL/GenBank/DDBJ databases">
        <authorList>
            <person name="Gon?alves P."/>
        </authorList>
    </citation>
    <scope>NUCLEOTIDE SEQUENCE [LARGE SCALE GENOMIC DNA]</scope>
</reference>
<feature type="region of interest" description="Disordered" evidence="1">
    <location>
        <begin position="365"/>
        <end position="396"/>
    </location>
</feature>
<dbReference type="Pfam" id="PF06991">
    <property type="entry name" value="MFAP1"/>
    <property type="match status" value="1"/>
</dbReference>
<gene>
    <name evidence="3" type="primary">SPOSA6832_02320</name>
</gene>
<protein>
    <submittedName>
        <fullName evidence="3">SPOSA6832_02320-mRNA-1:cds</fullName>
    </submittedName>
</protein>
<dbReference type="InterPro" id="IPR033194">
    <property type="entry name" value="MFAP1"/>
</dbReference>
<accession>A0A0D6ELC6</accession>
<evidence type="ECO:0000313" key="4">
    <source>
        <dbReference type="Proteomes" id="UP000243876"/>
    </source>
</evidence>
<keyword evidence="4" id="KW-1185">Reference proteome</keyword>
<feature type="compositionally biased region" description="Acidic residues" evidence="1">
    <location>
        <begin position="104"/>
        <end position="116"/>
    </location>
</feature>
<name>A0A0D6ELC6_SPOSA</name>
<feature type="region of interest" description="Disordered" evidence="1">
    <location>
        <begin position="233"/>
        <end position="253"/>
    </location>
</feature>
<feature type="compositionally biased region" description="Basic and acidic residues" evidence="1">
    <location>
        <begin position="561"/>
        <end position="594"/>
    </location>
</feature>
<dbReference type="OrthoDB" id="1111734at2759"/>
<feature type="compositionally biased region" description="Gly residues" evidence="1">
    <location>
        <begin position="479"/>
        <end position="489"/>
    </location>
</feature>
<feature type="region of interest" description="Disordered" evidence="1">
    <location>
        <begin position="425"/>
        <end position="600"/>
    </location>
</feature>